<comment type="caution">
    <text evidence="2">The sequence shown here is derived from an EMBL/GenBank/DDBJ whole genome shotgun (WGS) entry which is preliminary data.</text>
</comment>
<feature type="transmembrane region" description="Helical" evidence="1">
    <location>
        <begin position="209"/>
        <end position="231"/>
    </location>
</feature>
<feature type="transmembrane region" description="Helical" evidence="1">
    <location>
        <begin position="290"/>
        <end position="309"/>
    </location>
</feature>
<organism evidence="2 3">
    <name type="scientific">Chaetomium fimeti</name>
    <dbReference type="NCBI Taxonomy" id="1854472"/>
    <lineage>
        <taxon>Eukaryota</taxon>
        <taxon>Fungi</taxon>
        <taxon>Dikarya</taxon>
        <taxon>Ascomycota</taxon>
        <taxon>Pezizomycotina</taxon>
        <taxon>Sordariomycetes</taxon>
        <taxon>Sordariomycetidae</taxon>
        <taxon>Sordariales</taxon>
        <taxon>Chaetomiaceae</taxon>
        <taxon>Chaetomium</taxon>
    </lineage>
</organism>
<feature type="transmembrane region" description="Helical" evidence="1">
    <location>
        <begin position="315"/>
        <end position="337"/>
    </location>
</feature>
<evidence type="ECO:0000256" key="1">
    <source>
        <dbReference type="SAM" id="Phobius"/>
    </source>
</evidence>
<dbReference type="AlphaFoldDB" id="A0AAE0H9Q9"/>
<dbReference type="RefSeq" id="XP_062655075.1">
    <property type="nucleotide sequence ID" value="XM_062800920.1"/>
</dbReference>
<reference evidence="2" key="1">
    <citation type="journal article" date="2023" name="Mol. Phylogenet. Evol.">
        <title>Genome-scale phylogeny and comparative genomics of the fungal order Sordariales.</title>
        <authorList>
            <person name="Hensen N."/>
            <person name="Bonometti L."/>
            <person name="Westerberg I."/>
            <person name="Brannstrom I.O."/>
            <person name="Guillou S."/>
            <person name="Cros-Aarteil S."/>
            <person name="Calhoun S."/>
            <person name="Haridas S."/>
            <person name="Kuo A."/>
            <person name="Mondo S."/>
            <person name="Pangilinan J."/>
            <person name="Riley R."/>
            <person name="LaButti K."/>
            <person name="Andreopoulos B."/>
            <person name="Lipzen A."/>
            <person name="Chen C."/>
            <person name="Yan M."/>
            <person name="Daum C."/>
            <person name="Ng V."/>
            <person name="Clum A."/>
            <person name="Steindorff A."/>
            <person name="Ohm R.A."/>
            <person name="Martin F."/>
            <person name="Silar P."/>
            <person name="Natvig D.O."/>
            <person name="Lalanne C."/>
            <person name="Gautier V."/>
            <person name="Ament-Velasquez S.L."/>
            <person name="Kruys A."/>
            <person name="Hutchinson M.I."/>
            <person name="Powell A.J."/>
            <person name="Barry K."/>
            <person name="Miller A.N."/>
            <person name="Grigoriev I.V."/>
            <person name="Debuchy R."/>
            <person name="Gladieux P."/>
            <person name="Hiltunen Thoren M."/>
            <person name="Johannesson H."/>
        </authorList>
    </citation>
    <scope>NUCLEOTIDE SEQUENCE</scope>
    <source>
        <strain evidence="2">CBS 168.71</strain>
    </source>
</reference>
<dbReference type="Proteomes" id="UP001278766">
    <property type="component" value="Unassembled WGS sequence"/>
</dbReference>
<proteinExistence type="predicted"/>
<evidence type="ECO:0000313" key="3">
    <source>
        <dbReference type="Proteomes" id="UP001278766"/>
    </source>
</evidence>
<keyword evidence="1" id="KW-1133">Transmembrane helix</keyword>
<dbReference type="GeneID" id="87837868"/>
<feature type="transmembrane region" description="Helical" evidence="1">
    <location>
        <begin position="175"/>
        <end position="197"/>
    </location>
</feature>
<sequence>MLALTQSVQAIVRDYNQFKTWYPRFGFIFDSILHQNCTREYDIYLYGTESNVSTPWDAGGGEYSRYTLPVIQCLIENSSEFTKASLSVSQLVLGLAPTLLTLAGASSLEMSLLAVIGKRPLLTTILAIGSPAIHMSRAFDAYEPSEVLAAERASRYRQNWDTSASRLRRYGGRSVVAFQYVLAAAAAANVSIVNWELGTQAINMLTPSFIYYPLVWTFIGLAVHLVGAGILHIRARRLPASEWSLRHHSIKRYFALEFTLLGKQENGGPVCIQWADESVLFLAASWFHSLLCLVHLVFGTIVFSGVMFIAPEDAFFILVRYAASCLICRVILVFEVAGLREAYNRPNTC</sequence>
<accession>A0AAE0H9Q9</accession>
<name>A0AAE0H9Q9_9PEZI</name>
<protein>
    <submittedName>
        <fullName evidence="2">Uncharacterized protein</fullName>
    </submittedName>
</protein>
<reference evidence="2" key="2">
    <citation type="submission" date="2023-06" db="EMBL/GenBank/DDBJ databases">
        <authorList>
            <consortium name="Lawrence Berkeley National Laboratory"/>
            <person name="Haridas S."/>
            <person name="Hensen N."/>
            <person name="Bonometti L."/>
            <person name="Westerberg I."/>
            <person name="Brannstrom I.O."/>
            <person name="Guillou S."/>
            <person name="Cros-Aarteil S."/>
            <person name="Calhoun S."/>
            <person name="Kuo A."/>
            <person name="Mondo S."/>
            <person name="Pangilinan J."/>
            <person name="Riley R."/>
            <person name="Labutti K."/>
            <person name="Andreopoulos B."/>
            <person name="Lipzen A."/>
            <person name="Chen C."/>
            <person name="Yanf M."/>
            <person name="Daum C."/>
            <person name="Ng V."/>
            <person name="Clum A."/>
            <person name="Steindorff A."/>
            <person name="Ohm R."/>
            <person name="Martin F."/>
            <person name="Silar P."/>
            <person name="Natvig D."/>
            <person name="Lalanne C."/>
            <person name="Gautier V."/>
            <person name="Ament-Velasquez S.L."/>
            <person name="Kruys A."/>
            <person name="Hutchinson M.I."/>
            <person name="Powell A.J."/>
            <person name="Barry K."/>
            <person name="Miller A.N."/>
            <person name="Grigoriev I.V."/>
            <person name="Debuchy R."/>
            <person name="Gladieux P."/>
            <person name="Thoren M.H."/>
            <person name="Johannesson H."/>
        </authorList>
    </citation>
    <scope>NUCLEOTIDE SEQUENCE</scope>
    <source>
        <strain evidence="2">CBS 168.71</strain>
    </source>
</reference>
<gene>
    <name evidence="2" type="ORF">B0H64DRAFT_330185</name>
</gene>
<keyword evidence="1" id="KW-0472">Membrane</keyword>
<dbReference type="EMBL" id="JAUEPN010000009">
    <property type="protein sequence ID" value="KAK3291561.1"/>
    <property type="molecule type" value="Genomic_DNA"/>
</dbReference>
<evidence type="ECO:0000313" key="2">
    <source>
        <dbReference type="EMBL" id="KAK3291561.1"/>
    </source>
</evidence>
<keyword evidence="3" id="KW-1185">Reference proteome</keyword>
<keyword evidence="1" id="KW-0812">Transmembrane</keyword>